<feature type="compositionally biased region" description="Basic and acidic residues" evidence="1">
    <location>
        <begin position="242"/>
        <end position="266"/>
    </location>
</feature>
<dbReference type="RefSeq" id="XP_019027941.1">
    <property type="nucleotide sequence ID" value="XM_019180087.1"/>
</dbReference>
<reference evidence="2 3" key="1">
    <citation type="submission" date="2016-06" db="EMBL/GenBank/DDBJ databases">
        <title>Evolution of pathogenesis and genome organization in the Tremellales.</title>
        <authorList>
            <person name="Cuomo C."/>
            <person name="Litvintseva A."/>
            <person name="Heitman J."/>
            <person name="Chen Y."/>
            <person name="Sun S."/>
            <person name="Springer D."/>
            <person name="Dromer F."/>
            <person name="Young S."/>
            <person name="Zeng Q."/>
            <person name="Chapman S."/>
            <person name="Gujja S."/>
            <person name="Saif S."/>
            <person name="Birren B."/>
        </authorList>
    </citation>
    <scope>NUCLEOTIDE SEQUENCE [LARGE SCALE GENOMIC DNA]</scope>
    <source>
        <strain evidence="2 3">CBS 7118</strain>
    </source>
</reference>
<proteinExistence type="predicted"/>
<dbReference type="GeneID" id="30197327"/>
<dbReference type="PANTHER" id="PTHR38049">
    <property type="entry name" value="RICIN B LECTIN DOMAIN-CONTAINING PROTEIN"/>
    <property type="match status" value="1"/>
</dbReference>
<evidence type="ECO:0000313" key="2">
    <source>
        <dbReference type="EMBL" id="ODN76340.1"/>
    </source>
</evidence>
<sequence>MSKSSLSSIPFANLVKSPLSPPATPSLNIVMVFDIITATALCPAIVATKLAIEGGTKGNRNGGNKSLPLELYVKFPGGHPYRRKFEGARVVLSNGKLYVEHADSHFDHNTYQPVVCRYQPCPEYALPWARVGYKGDCFTTTTSPTSDTPSRIYVNRNTNELRYGSVEESESHSPGPWDCTELDNRVLFEGWEGFVVVQEDEEKDLWALYFDRSDDGLTGEGMVGDVETTGVQMRMMYVHLGRRESPRTLAKHREEKEQQRKKKEEAPDNASGL</sequence>
<evidence type="ECO:0000256" key="1">
    <source>
        <dbReference type="SAM" id="MobiDB-lite"/>
    </source>
</evidence>
<feature type="region of interest" description="Disordered" evidence="1">
    <location>
        <begin position="242"/>
        <end position="273"/>
    </location>
</feature>
<organism evidence="2 3">
    <name type="scientific">Cryptococcus wingfieldii CBS 7118</name>
    <dbReference type="NCBI Taxonomy" id="1295528"/>
    <lineage>
        <taxon>Eukaryota</taxon>
        <taxon>Fungi</taxon>
        <taxon>Dikarya</taxon>
        <taxon>Basidiomycota</taxon>
        <taxon>Agaricomycotina</taxon>
        <taxon>Tremellomycetes</taxon>
        <taxon>Tremellales</taxon>
        <taxon>Cryptococcaceae</taxon>
        <taxon>Cryptococcus</taxon>
    </lineage>
</organism>
<evidence type="ECO:0000313" key="3">
    <source>
        <dbReference type="Proteomes" id="UP000094819"/>
    </source>
</evidence>
<dbReference type="Proteomes" id="UP000094819">
    <property type="component" value="Unassembled WGS sequence"/>
</dbReference>
<accession>A0A1E3HJ09</accession>
<protein>
    <submittedName>
        <fullName evidence="2">Uncharacterized protein</fullName>
    </submittedName>
</protein>
<comment type="caution">
    <text evidence="2">The sequence shown here is derived from an EMBL/GenBank/DDBJ whole genome shotgun (WGS) entry which is preliminary data.</text>
</comment>
<dbReference type="AlphaFoldDB" id="A0A1E3HJ09"/>
<keyword evidence="3" id="KW-1185">Reference proteome</keyword>
<dbReference type="EMBL" id="AWGH01000053">
    <property type="protein sequence ID" value="ODN76340.1"/>
    <property type="molecule type" value="Genomic_DNA"/>
</dbReference>
<dbReference type="OrthoDB" id="3928002at2759"/>
<dbReference type="PANTHER" id="PTHR38049:SF2">
    <property type="entry name" value="RICIN B LECTIN DOMAIN-CONTAINING PROTEIN"/>
    <property type="match status" value="1"/>
</dbReference>
<name>A0A1E3HJ09_9TREE</name>
<gene>
    <name evidence="2" type="ORF">L198_08116</name>
</gene>